<dbReference type="AlphaFoldDB" id="A0A2R6XPW1"/>
<reference evidence="3" key="1">
    <citation type="journal article" date="2017" name="Cell">
        <title>Insights into land plant evolution garnered from the Marchantia polymorpha genome.</title>
        <authorList>
            <person name="Bowman J.L."/>
            <person name="Kohchi T."/>
            <person name="Yamato K.T."/>
            <person name="Jenkins J."/>
            <person name="Shu S."/>
            <person name="Ishizaki K."/>
            <person name="Yamaoka S."/>
            <person name="Nishihama R."/>
            <person name="Nakamura Y."/>
            <person name="Berger F."/>
            <person name="Adam C."/>
            <person name="Aki S.S."/>
            <person name="Althoff F."/>
            <person name="Araki T."/>
            <person name="Arteaga-Vazquez M.A."/>
            <person name="Balasubrmanian S."/>
            <person name="Barry K."/>
            <person name="Bauer D."/>
            <person name="Boehm C.R."/>
            <person name="Briginshaw L."/>
            <person name="Caballero-Perez J."/>
            <person name="Catarino B."/>
            <person name="Chen F."/>
            <person name="Chiyoda S."/>
            <person name="Chovatia M."/>
            <person name="Davies K.M."/>
            <person name="Delmans M."/>
            <person name="Demura T."/>
            <person name="Dierschke T."/>
            <person name="Dolan L."/>
            <person name="Dorantes-Acosta A.E."/>
            <person name="Eklund D.M."/>
            <person name="Florent S.N."/>
            <person name="Flores-Sandoval E."/>
            <person name="Fujiyama A."/>
            <person name="Fukuzawa H."/>
            <person name="Galik B."/>
            <person name="Grimanelli D."/>
            <person name="Grimwood J."/>
            <person name="Grossniklaus U."/>
            <person name="Hamada T."/>
            <person name="Haseloff J."/>
            <person name="Hetherington A.J."/>
            <person name="Higo A."/>
            <person name="Hirakawa Y."/>
            <person name="Hundley H.N."/>
            <person name="Ikeda Y."/>
            <person name="Inoue K."/>
            <person name="Inoue S.I."/>
            <person name="Ishida S."/>
            <person name="Jia Q."/>
            <person name="Kakita M."/>
            <person name="Kanazawa T."/>
            <person name="Kawai Y."/>
            <person name="Kawashima T."/>
            <person name="Kennedy M."/>
            <person name="Kinose K."/>
            <person name="Kinoshita T."/>
            <person name="Kohara Y."/>
            <person name="Koide E."/>
            <person name="Komatsu K."/>
            <person name="Kopischke S."/>
            <person name="Kubo M."/>
            <person name="Kyozuka J."/>
            <person name="Lagercrantz U."/>
            <person name="Lin S.S."/>
            <person name="Lindquist E."/>
            <person name="Lipzen A.M."/>
            <person name="Lu C.W."/>
            <person name="De Luna E."/>
            <person name="Martienssen R.A."/>
            <person name="Minamino N."/>
            <person name="Mizutani M."/>
            <person name="Mizutani M."/>
            <person name="Mochizuki N."/>
            <person name="Monte I."/>
            <person name="Mosher R."/>
            <person name="Nagasaki H."/>
            <person name="Nakagami H."/>
            <person name="Naramoto S."/>
            <person name="Nishitani K."/>
            <person name="Ohtani M."/>
            <person name="Okamoto T."/>
            <person name="Okumura M."/>
            <person name="Phillips J."/>
            <person name="Pollak B."/>
            <person name="Reinders A."/>
            <person name="Rovekamp M."/>
            <person name="Sano R."/>
            <person name="Sawa S."/>
            <person name="Schmid M.W."/>
            <person name="Shirakawa M."/>
            <person name="Solano R."/>
            <person name="Spunde A."/>
            <person name="Suetsugu N."/>
            <person name="Sugano S."/>
            <person name="Sugiyama A."/>
            <person name="Sun R."/>
            <person name="Suzuki Y."/>
            <person name="Takenaka M."/>
            <person name="Takezawa D."/>
            <person name="Tomogane H."/>
            <person name="Tsuzuki M."/>
            <person name="Ueda T."/>
            <person name="Umeda M."/>
            <person name="Ward J.M."/>
            <person name="Watanabe Y."/>
            <person name="Yazaki K."/>
            <person name="Yokoyama R."/>
            <person name="Yoshitake Y."/>
            <person name="Yotsui I."/>
            <person name="Zachgo S."/>
            <person name="Schmutz J."/>
        </authorList>
    </citation>
    <scope>NUCLEOTIDE SEQUENCE [LARGE SCALE GENOMIC DNA]</scope>
    <source>
        <strain evidence="3">Tak-1</strain>
    </source>
</reference>
<accession>A0A2R6XPW1</accession>
<evidence type="ECO:0000313" key="2">
    <source>
        <dbReference type="EMBL" id="PTQ48143.1"/>
    </source>
</evidence>
<organism evidence="2 3">
    <name type="scientific">Marchantia polymorpha</name>
    <name type="common">Common liverwort</name>
    <name type="synonym">Marchantia aquatica</name>
    <dbReference type="NCBI Taxonomy" id="3197"/>
    <lineage>
        <taxon>Eukaryota</taxon>
        <taxon>Viridiplantae</taxon>
        <taxon>Streptophyta</taxon>
        <taxon>Embryophyta</taxon>
        <taxon>Marchantiophyta</taxon>
        <taxon>Marchantiopsida</taxon>
        <taxon>Marchantiidae</taxon>
        <taxon>Marchantiales</taxon>
        <taxon>Marchantiaceae</taxon>
        <taxon>Marchantia</taxon>
    </lineage>
</organism>
<sequence length="141" mass="15955">MVDRPPNLAHVVDQREFPRLLGVLFIEGRESHRIALMIGNRAEKVAGEDGAGLVEREAVRQVPGHDLPGQFFYGFVFRQATHEQSIFDIRRHDHSVVIVSAMYTADAVQAHQHPKPEHPGRHPIPPGSHLQHCSPKWIPLY</sequence>
<gene>
    <name evidence="2" type="ORF">MARPO_0006s0170</name>
</gene>
<keyword evidence="3" id="KW-1185">Reference proteome</keyword>
<evidence type="ECO:0000313" key="3">
    <source>
        <dbReference type="Proteomes" id="UP000244005"/>
    </source>
</evidence>
<dbReference type="EMBL" id="KZ772678">
    <property type="protein sequence ID" value="PTQ48143.1"/>
    <property type="molecule type" value="Genomic_DNA"/>
</dbReference>
<name>A0A2R6XPW1_MARPO</name>
<dbReference type="Proteomes" id="UP000244005">
    <property type="component" value="Unassembled WGS sequence"/>
</dbReference>
<protein>
    <submittedName>
        <fullName evidence="2">Uncharacterized protein</fullName>
    </submittedName>
</protein>
<evidence type="ECO:0000256" key="1">
    <source>
        <dbReference type="SAM" id="MobiDB-lite"/>
    </source>
</evidence>
<feature type="region of interest" description="Disordered" evidence="1">
    <location>
        <begin position="111"/>
        <end position="131"/>
    </location>
</feature>
<proteinExistence type="predicted"/>